<dbReference type="AlphaFoldDB" id="A0A1A6Y372"/>
<reference evidence="1 2" key="1">
    <citation type="submission" date="2016-05" db="EMBL/GenBank/DDBJ databases">
        <title>Draft Genome Sequences of Stenotrophomonas maltophilia Strains Sm32COP, Sm41DVV, Sm46PAILV, SmF3, SmF22, SmSOFb1 and SmCVFa1, Isolated from Different Manures, in France.</title>
        <authorList>
            <person name="Nazaret S."/>
            <person name="Bodilis J."/>
        </authorList>
    </citation>
    <scope>NUCLEOTIDE SEQUENCE [LARGE SCALE GENOMIC DNA]</scope>
    <source>
        <strain evidence="1 2">Sm46PAILV</strain>
    </source>
</reference>
<proteinExistence type="predicted"/>
<evidence type="ECO:0000313" key="2">
    <source>
        <dbReference type="Proteomes" id="UP000092256"/>
    </source>
</evidence>
<protein>
    <submittedName>
        <fullName evidence="1">Uncharacterized protein</fullName>
    </submittedName>
</protein>
<dbReference type="Proteomes" id="UP000092256">
    <property type="component" value="Unassembled WGS sequence"/>
</dbReference>
<name>A0A1A6Y372_STEMA</name>
<dbReference type="EMBL" id="LYVJ01000002">
    <property type="protein sequence ID" value="OBU69643.1"/>
    <property type="molecule type" value="Genomic_DNA"/>
</dbReference>
<sequence>MQGRLVAVLDHQRHAVAACGADQRLPMHRGIAYFQRMLQGHPLQLPGQLGHQRFERLRIGRMARIELP</sequence>
<organism evidence="1 2">
    <name type="scientific">Stenotrophomonas maltophilia</name>
    <name type="common">Pseudomonas maltophilia</name>
    <name type="synonym">Xanthomonas maltophilia</name>
    <dbReference type="NCBI Taxonomy" id="40324"/>
    <lineage>
        <taxon>Bacteria</taxon>
        <taxon>Pseudomonadati</taxon>
        <taxon>Pseudomonadota</taxon>
        <taxon>Gammaproteobacteria</taxon>
        <taxon>Lysobacterales</taxon>
        <taxon>Lysobacteraceae</taxon>
        <taxon>Stenotrophomonas</taxon>
        <taxon>Stenotrophomonas maltophilia group</taxon>
    </lineage>
</organism>
<comment type="caution">
    <text evidence="1">The sequence shown here is derived from an EMBL/GenBank/DDBJ whole genome shotgun (WGS) entry which is preliminary data.</text>
</comment>
<gene>
    <name evidence="1" type="ORF">A9K58_02920</name>
</gene>
<accession>A0A1A6Y372</accession>
<evidence type="ECO:0000313" key="1">
    <source>
        <dbReference type="EMBL" id="OBU69643.1"/>
    </source>
</evidence>